<accession>A0ACD0P0S8</accession>
<evidence type="ECO:0000313" key="2">
    <source>
        <dbReference type="Proteomes" id="UP000245626"/>
    </source>
</evidence>
<dbReference type="EMBL" id="KZ819830">
    <property type="protein sequence ID" value="PWN51616.1"/>
    <property type="molecule type" value="Genomic_DNA"/>
</dbReference>
<proteinExistence type="predicted"/>
<organism evidence="1 2">
    <name type="scientific">Violaceomyces palustris</name>
    <dbReference type="NCBI Taxonomy" id="1673888"/>
    <lineage>
        <taxon>Eukaryota</taxon>
        <taxon>Fungi</taxon>
        <taxon>Dikarya</taxon>
        <taxon>Basidiomycota</taxon>
        <taxon>Ustilaginomycotina</taxon>
        <taxon>Ustilaginomycetes</taxon>
        <taxon>Violaceomycetales</taxon>
        <taxon>Violaceomycetaceae</taxon>
        <taxon>Violaceomyces</taxon>
    </lineage>
</organism>
<reference evidence="1 2" key="1">
    <citation type="journal article" date="2018" name="Mol. Biol. Evol.">
        <title>Broad Genomic Sampling Reveals a Smut Pathogenic Ancestry of the Fungal Clade Ustilaginomycotina.</title>
        <authorList>
            <person name="Kijpornyongpan T."/>
            <person name="Mondo S.J."/>
            <person name="Barry K."/>
            <person name="Sandor L."/>
            <person name="Lee J."/>
            <person name="Lipzen A."/>
            <person name="Pangilinan J."/>
            <person name="LaButti K."/>
            <person name="Hainaut M."/>
            <person name="Henrissat B."/>
            <person name="Grigoriev I.V."/>
            <person name="Spatafora J.W."/>
            <person name="Aime M.C."/>
        </authorList>
    </citation>
    <scope>NUCLEOTIDE SEQUENCE [LARGE SCALE GENOMIC DNA]</scope>
    <source>
        <strain evidence="1 2">SA 807</strain>
    </source>
</reference>
<protein>
    <submittedName>
        <fullName evidence="1">Uncharacterized protein</fullName>
    </submittedName>
</protein>
<gene>
    <name evidence="1" type="ORF">IE53DRAFT_43686</name>
</gene>
<name>A0ACD0P0S8_9BASI</name>
<dbReference type="Proteomes" id="UP000245626">
    <property type="component" value="Unassembled WGS sequence"/>
</dbReference>
<keyword evidence="2" id="KW-1185">Reference proteome</keyword>
<sequence length="1635" mass="172249">MTFAARLHPPPGRHQDSFMMEDLSADDDILSDILLDTLEFEPAISTHKMNPNYRGQRFDRSTVSQIVRRRVVMESDIGAAIEDLSKLGVVQKYLTNKTSRQTVSFQAHARRYLETYLPDSGVEFALTMRYKRVMLEKATALAKKNGTLEPEKVGEPSTEVIDNRPKGKGKGRSSLDRASASIGAAPATASSKADLCVLAMRDFKVGDLVTHCKGGLKDLTKAEDDALREEAAMSREIRREAQYKGVLGPGRDFSVISSSRKGCSQLLLGPARFVNHDCNPNSEFYRLGPQMIFKIIRPVARNEEITTYYGDNYFEWANSECMCATCESRGQGAFADLCQKVEDEAEAKEDGDASGEQSGRRSSRRSTAGSARQARHSGFSLSGLPSPSPTPSTSATGSIGTPDTGAIPDSTSDRKMAAATSPHEPIDPLLEGQGPKCKCLTCGAIFWAPEKWWTPDECPRCERHYKIFKADWPERIPTEGSLSKKALGKRRAEALASMGSPLATSIKVAQPDSPTVATPTSGPKKRGRPPKGAAAESVDLNSGPDTPIKLSPMRSLGPAGTGRPPVASTAARRTSIGSTKAGAASREADEKEIDRSLQSVRSNSKRSVSVSSDASSHKKLPGSSKQYATLHRGAPSPTKSLQLDSDDSDLTPESESEEEEQPKSSSALAMSNGSPSSSNSPAPAGPKMLGKDARTDLLAVYWGAPTGDKRARRKSGSNGPTLLAAQRAKLQAAGAKSSHKRSASVSKTGEQPRKRASSSSSSDSDEEVSAVPKRSHRKKVLSSSSDHDDEEGKSGTPSSLAWSHRKTSSMSDLSGIMRGAKDAKSTSPIPALTPAKRSHKKMVGDVDDNVGFSPAAVPPSKTNGDTAVASAGSDSRGSPAAHAIPGLATKGVERTSESNLALFWSAGVEGGRTRRQTQREPTIVSSSSGSSQPPLKKTRIRSESGASRSNTPEAKRPRGRPPKAKSSENEDSTPSKDGAMDIDDEDDGDVDGNGSDRSSKTITPQARAERSTLVKSEKGASPSVGGGKDAFPSSTSIAAHPLLPAAPLMRPPAFVRQPPESLVAAARGHSPLSGPPPTAALPRGAVPGQPIRRNLRWGSGKTSMSRPLGTTSPLGRPPPAPGASPTHAIYRPGDGARALTYGAQLQRSPTLSHALTSTPPVATQPYRAGQDANGSPGTVRGSSESDSPNKADADVPPTKRERETPEKMRTPPPSFIKTEVVEAELPLSNSPPITLPRPALVPSAPQLGGKPSDASPTNLSRAESQSKIGLDQEIHGSHTPAPEGVFADIKPGANSEAPAQADGVQSPPVTPQVRPKALEAVSPADKENGRDAMPPPKAASVNTTPASAVSSKNGSPSGAPPSASPSGGETLSRRLSGRARKPPEMAAGQIQYKGSLIKLAAKRAKEAQANSGVTGNAGSNVASPGRTPPPKRRKSASTSPSKLENVTSADTAAVGNGDRVGRTEGAEKIALESELGKPPSTPVVKAVTELEDQRSETVTIESPVPFSTTLPNGKSNCQATTVLVAKPGFQLTGNATAVVDENRESSINRASAPATASSTPHAIDRPLGGQAWIETKPPALAQSQQPQATVGGANGQQTVQEERQQEPPQQRHHHDHSQHHHHHPLAPLRSLFMDR</sequence>
<evidence type="ECO:0000313" key="1">
    <source>
        <dbReference type="EMBL" id="PWN51616.1"/>
    </source>
</evidence>